<keyword evidence="13" id="KW-0282">Flagellum</keyword>
<comment type="caution">
    <text evidence="13">The sequence shown here is derived from an EMBL/GenBank/DDBJ whole genome shotgun (WGS) entry which is preliminary data.</text>
</comment>
<dbReference type="GO" id="GO:0071973">
    <property type="term" value="P:bacterial-type flagellum-dependent cell motility"/>
    <property type="evidence" value="ECO:0007669"/>
    <property type="project" value="TreeGrafter"/>
</dbReference>
<keyword evidence="7 13" id="KW-0378">Hydrolase</keyword>
<dbReference type="Proteomes" id="UP000216107">
    <property type="component" value="Unassembled WGS sequence"/>
</dbReference>
<organism evidence="13 14">
    <name type="scientific">Candidatus Dactylopiibacterium carminicum</name>
    <dbReference type="NCBI Taxonomy" id="857335"/>
    <lineage>
        <taxon>Bacteria</taxon>
        <taxon>Pseudomonadati</taxon>
        <taxon>Pseudomonadota</taxon>
        <taxon>Betaproteobacteria</taxon>
        <taxon>Rhodocyclales</taxon>
        <taxon>Rhodocyclaceae</taxon>
        <taxon>Candidatus Dactylopiibacterium</taxon>
    </lineage>
</organism>
<dbReference type="GO" id="GO:0071555">
    <property type="term" value="P:cell wall organization"/>
    <property type="evidence" value="ECO:0007669"/>
    <property type="project" value="UniProtKB-KW"/>
</dbReference>
<dbReference type="SMART" id="SM00047">
    <property type="entry name" value="LYZ2"/>
    <property type="match status" value="1"/>
</dbReference>
<evidence type="ECO:0000256" key="3">
    <source>
        <dbReference type="ARBA" id="ARBA00006880"/>
    </source>
</evidence>
<dbReference type="GO" id="GO:0042597">
    <property type="term" value="C:periplasmic space"/>
    <property type="evidence" value="ECO:0007669"/>
    <property type="project" value="UniProtKB-SubCell"/>
</dbReference>
<proteinExistence type="inferred from homology"/>
<dbReference type="GO" id="GO:0004040">
    <property type="term" value="F:amidase activity"/>
    <property type="evidence" value="ECO:0007669"/>
    <property type="project" value="InterPro"/>
</dbReference>
<evidence type="ECO:0000256" key="9">
    <source>
        <dbReference type="ARBA" id="ARBA00023316"/>
    </source>
</evidence>
<evidence type="ECO:0000256" key="6">
    <source>
        <dbReference type="ARBA" id="ARBA00022764"/>
    </source>
</evidence>
<protein>
    <recommendedName>
        <fullName evidence="5">Peptidoglycan hydrolase FlgJ</fullName>
    </recommendedName>
    <alternativeName>
        <fullName evidence="10">Muramidase FlgJ</fullName>
    </alternativeName>
</protein>
<accession>A0A272EQF5</accession>
<comment type="similarity">
    <text evidence="3">In the N-terminal section; belongs to the FlgJ family.</text>
</comment>
<dbReference type="InterPro" id="IPR019301">
    <property type="entry name" value="Flagellar_prot_FlgJ_N"/>
</dbReference>
<dbReference type="Pfam" id="PF10135">
    <property type="entry name" value="Rod-binding"/>
    <property type="match status" value="1"/>
</dbReference>
<evidence type="ECO:0000313" key="14">
    <source>
        <dbReference type="Proteomes" id="UP000216107"/>
    </source>
</evidence>
<name>A0A272EQF5_9RHOO</name>
<comment type="similarity">
    <text evidence="4">In the C-terminal section; belongs to the glycosyl hydrolase 73 family.</text>
</comment>
<evidence type="ECO:0000256" key="2">
    <source>
        <dbReference type="ARBA" id="ARBA00004418"/>
    </source>
</evidence>
<dbReference type="InterPro" id="IPR013377">
    <property type="entry name" value="FlgJ"/>
</dbReference>
<evidence type="ECO:0000256" key="1">
    <source>
        <dbReference type="ARBA" id="ARBA00002954"/>
    </source>
</evidence>
<evidence type="ECO:0000313" key="12">
    <source>
        <dbReference type="EMBL" id="KAF7598535.1"/>
    </source>
</evidence>
<comment type="function">
    <text evidence="1">Flagellum-specific muramidase which hydrolyzes the peptidoglycan layer to assemble the rod structure in the periplasmic space.</text>
</comment>
<keyword evidence="13" id="KW-0966">Cell projection</keyword>
<keyword evidence="13" id="KW-0969">Cilium</keyword>
<feature type="domain" description="Mannosyl-glycoprotein endo-beta-N-acetylglucosamidase-like" evidence="11">
    <location>
        <begin position="119"/>
        <end position="279"/>
    </location>
</feature>
<reference evidence="13 14" key="2">
    <citation type="submission" date="2017-07" db="EMBL/GenBank/DDBJ databases">
        <title>Candidatus Dactylopiibacterium carminicum, a nitrogen-fixing symbiont of the cochineal insect Dactylopius coccus and Dactylopius opuntiae (Hemiptera: Coccoidea: Dactylopiidae).</title>
        <authorList>
            <person name="Vera A."/>
        </authorList>
    </citation>
    <scope>NUCLEOTIDE SEQUENCE [LARGE SCALE GENOMIC DNA]</scope>
    <source>
        <strain evidence="13 14">NFDCM</strain>
    </source>
</reference>
<keyword evidence="15" id="KW-1185">Reference proteome</keyword>
<keyword evidence="9" id="KW-0961">Cell wall biogenesis/degradation</keyword>
<dbReference type="InterPro" id="IPR051056">
    <property type="entry name" value="Glycosyl_Hydrolase_73"/>
</dbReference>
<evidence type="ECO:0000256" key="8">
    <source>
        <dbReference type="ARBA" id="ARBA00023295"/>
    </source>
</evidence>
<dbReference type="InterPro" id="IPR002901">
    <property type="entry name" value="MGlyc_endo_b_GlcNAc-like_dom"/>
</dbReference>
<evidence type="ECO:0000313" key="13">
    <source>
        <dbReference type="EMBL" id="PAS92335.1"/>
    </source>
</evidence>
<dbReference type="AlphaFoldDB" id="A0A272EQF5"/>
<evidence type="ECO:0000256" key="10">
    <source>
        <dbReference type="ARBA" id="ARBA00030835"/>
    </source>
</evidence>
<evidence type="ECO:0000256" key="7">
    <source>
        <dbReference type="ARBA" id="ARBA00022801"/>
    </source>
</evidence>
<comment type="subcellular location">
    <subcellularLocation>
        <location evidence="2">Periplasm</location>
    </subcellularLocation>
</comment>
<evidence type="ECO:0000256" key="5">
    <source>
        <dbReference type="ARBA" id="ARBA00013433"/>
    </source>
</evidence>
<dbReference type="Proteomes" id="UP000623509">
    <property type="component" value="Unassembled WGS sequence"/>
</dbReference>
<dbReference type="Gene3D" id="2.10.70.40">
    <property type="entry name" value="peptidoglycan hydrolase"/>
    <property type="match status" value="1"/>
</dbReference>
<dbReference type="GO" id="GO:0044780">
    <property type="term" value="P:bacterial-type flagellum assembly"/>
    <property type="evidence" value="ECO:0007669"/>
    <property type="project" value="InterPro"/>
</dbReference>
<dbReference type="OrthoDB" id="289937at2"/>
<dbReference type="Pfam" id="PF01832">
    <property type="entry name" value="Glucosaminidase"/>
    <property type="match status" value="1"/>
</dbReference>
<dbReference type="EMBL" id="MDUX01000045">
    <property type="protein sequence ID" value="KAF7598535.1"/>
    <property type="molecule type" value="Genomic_DNA"/>
</dbReference>
<evidence type="ECO:0000259" key="11">
    <source>
        <dbReference type="SMART" id="SM00047"/>
    </source>
</evidence>
<dbReference type="PANTHER" id="PTHR33308">
    <property type="entry name" value="PEPTIDOGLYCAN HYDROLASE FLGJ"/>
    <property type="match status" value="1"/>
</dbReference>
<dbReference type="PRINTS" id="PR01002">
    <property type="entry name" value="FLGFLGJ"/>
</dbReference>
<reference evidence="12 15" key="1">
    <citation type="submission" date="2016-08" db="EMBL/GenBank/DDBJ databases">
        <title>Candidatus Dactylopiibacterium carminicum genome sequence.</title>
        <authorList>
            <person name="Ramirez-Puebla S.T."/>
            <person name="Ormeno-Orrillo E."/>
            <person name="Vera-Ponce De Leon A."/>
            <person name="Luis L."/>
            <person name="Sanchez-Flores A."/>
            <person name="Monica R."/>
            <person name="Martinez-Romero E."/>
        </authorList>
    </citation>
    <scope>NUCLEOTIDE SEQUENCE [LARGE SCALE GENOMIC DNA]</scope>
    <source>
        <strain evidence="12">END1</strain>
    </source>
</reference>
<sequence>MMTGSLNALDPNSLAALKRQSGDGSAESNKRVAQQFEAMFLQLVMKSMRATVPSEGMFESESTRFFQGMYDQQLAQVMAEKGGLGLAAAIERQLNAATAAQSPLAATESGELPAAQAPRLWAPYSADAQSFVSEAWQQASVAAKDLGVPTHFLVAQAALETGWGKAVIRHPDGSSSFNLFNIKAGANWQGRVVETSTLEYENGQAVRRTERFCAYDSYAESFQDYASLIGQSSRYEKVLGQQDPEGFARALQSAGYATDPAYADKLTRVINGSTLRQGMISSSR</sequence>
<keyword evidence="6" id="KW-0574">Periplasm</keyword>
<evidence type="ECO:0000256" key="4">
    <source>
        <dbReference type="ARBA" id="ARBA00007974"/>
    </source>
</evidence>
<dbReference type="EMBL" id="NMRN01000041">
    <property type="protein sequence ID" value="PAS92335.1"/>
    <property type="molecule type" value="Genomic_DNA"/>
</dbReference>
<keyword evidence="8" id="KW-0326">Glycosidase</keyword>
<dbReference type="PANTHER" id="PTHR33308:SF9">
    <property type="entry name" value="PEPTIDOGLYCAN HYDROLASE FLGJ"/>
    <property type="match status" value="1"/>
</dbReference>
<gene>
    <name evidence="13" type="primary">flgJ</name>
    <name evidence="12" type="ORF">BGI27_12625</name>
    <name evidence="13" type="ORF">CGU29_12130</name>
</gene>
<dbReference type="NCBIfam" id="TIGR02541">
    <property type="entry name" value="flagell_FlgJ"/>
    <property type="match status" value="1"/>
</dbReference>
<evidence type="ECO:0000313" key="15">
    <source>
        <dbReference type="Proteomes" id="UP000623509"/>
    </source>
</evidence>
<dbReference type="Gene3D" id="1.10.530.10">
    <property type="match status" value="1"/>
</dbReference>
<dbReference type="GO" id="GO:0016798">
    <property type="term" value="F:hydrolase activity, acting on glycosyl bonds"/>
    <property type="evidence" value="ECO:0007669"/>
    <property type="project" value="UniProtKB-KW"/>
</dbReference>